<dbReference type="RefSeq" id="WP_012830586.1">
    <property type="nucleotide sequence ID" value="NC_013440.1"/>
</dbReference>
<dbReference type="CDD" id="cd04301">
    <property type="entry name" value="NAT_SF"/>
    <property type="match status" value="1"/>
</dbReference>
<dbReference type="InterPro" id="IPR016181">
    <property type="entry name" value="Acyl_CoA_acyltransferase"/>
</dbReference>
<gene>
    <name evidence="2" type="ordered locus">Hoch_5511</name>
</gene>
<dbReference type="STRING" id="502025.Hoch_5511"/>
<dbReference type="Proteomes" id="UP000001880">
    <property type="component" value="Chromosome"/>
</dbReference>
<dbReference type="GO" id="GO:0016747">
    <property type="term" value="F:acyltransferase activity, transferring groups other than amino-acyl groups"/>
    <property type="evidence" value="ECO:0007669"/>
    <property type="project" value="InterPro"/>
</dbReference>
<dbReference type="eggNOG" id="COG0454">
    <property type="taxonomic scope" value="Bacteria"/>
</dbReference>
<evidence type="ECO:0000313" key="3">
    <source>
        <dbReference type="Proteomes" id="UP000001880"/>
    </source>
</evidence>
<dbReference type="SUPFAM" id="SSF55729">
    <property type="entry name" value="Acyl-CoA N-acyltransferases (Nat)"/>
    <property type="match status" value="1"/>
</dbReference>
<dbReference type="EMBL" id="CP001804">
    <property type="protein sequence ID" value="ACY17994.1"/>
    <property type="molecule type" value="Genomic_DNA"/>
</dbReference>
<protein>
    <recommendedName>
        <fullName evidence="1">N-acetyltransferase domain-containing protein</fullName>
    </recommendedName>
</protein>
<reference evidence="2 3" key="1">
    <citation type="journal article" date="2010" name="Stand. Genomic Sci.">
        <title>Complete genome sequence of Haliangium ochraceum type strain (SMP-2).</title>
        <authorList>
            <consortium name="US DOE Joint Genome Institute (JGI-PGF)"/>
            <person name="Ivanova N."/>
            <person name="Daum C."/>
            <person name="Lang E."/>
            <person name="Abt B."/>
            <person name="Kopitz M."/>
            <person name="Saunders E."/>
            <person name="Lapidus A."/>
            <person name="Lucas S."/>
            <person name="Glavina Del Rio T."/>
            <person name="Nolan M."/>
            <person name="Tice H."/>
            <person name="Copeland A."/>
            <person name="Cheng J.F."/>
            <person name="Chen F."/>
            <person name="Bruce D."/>
            <person name="Goodwin L."/>
            <person name="Pitluck S."/>
            <person name="Mavromatis K."/>
            <person name="Pati A."/>
            <person name="Mikhailova N."/>
            <person name="Chen A."/>
            <person name="Palaniappan K."/>
            <person name="Land M."/>
            <person name="Hauser L."/>
            <person name="Chang Y.J."/>
            <person name="Jeffries C.D."/>
            <person name="Detter J.C."/>
            <person name="Brettin T."/>
            <person name="Rohde M."/>
            <person name="Goker M."/>
            <person name="Bristow J."/>
            <person name="Markowitz V."/>
            <person name="Eisen J.A."/>
            <person name="Hugenholtz P."/>
            <person name="Kyrpides N.C."/>
            <person name="Klenk H.P."/>
        </authorList>
    </citation>
    <scope>NUCLEOTIDE SEQUENCE [LARGE SCALE GENOMIC DNA]</scope>
    <source>
        <strain evidence="3">DSM 14365 / CIP 107738 / JCM 11303 / AJ 13395 / SMP-2</strain>
    </source>
</reference>
<evidence type="ECO:0000259" key="1">
    <source>
        <dbReference type="PROSITE" id="PS51186"/>
    </source>
</evidence>
<dbReference type="HOGENOM" id="CLU_120432_0_0_7"/>
<sequence>MTRDSVDIVTVSGAELVRFIPDLARLRIEVFREFPYLYEGDLAYETGYLETYGASAGSVFVLARAGERVLGAATGVPMADEEEAFLAPIRAYGLDPATTFYFGESVLERSYRGRGLGVRFFEEREAFARRRGYTHAAFCAVARADDDPRRPPDYQPLDGFWQRRGFRPVPALSTSYSWKELGEQQAAPKPMNFWLKELAR</sequence>
<dbReference type="PROSITE" id="PS51186">
    <property type="entry name" value="GNAT"/>
    <property type="match status" value="1"/>
</dbReference>
<dbReference type="Pfam" id="PF00583">
    <property type="entry name" value="Acetyltransf_1"/>
    <property type="match status" value="1"/>
</dbReference>
<feature type="domain" description="N-acetyltransferase" evidence="1">
    <location>
        <begin position="6"/>
        <end position="188"/>
    </location>
</feature>
<dbReference type="Gene3D" id="3.40.630.30">
    <property type="match status" value="1"/>
</dbReference>
<name>D0LZL5_HALO1</name>
<dbReference type="KEGG" id="hoh:Hoch_5511"/>
<dbReference type="OrthoDB" id="187903at2"/>
<keyword evidence="3" id="KW-1185">Reference proteome</keyword>
<dbReference type="InterPro" id="IPR000182">
    <property type="entry name" value="GNAT_dom"/>
</dbReference>
<organism evidence="2 3">
    <name type="scientific">Haliangium ochraceum (strain DSM 14365 / JCM 11303 / SMP-2)</name>
    <dbReference type="NCBI Taxonomy" id="502025"/>
    <lineage>
        <taxon>Bacteria</taxon>
        <taxon>Pseudomonadati</taxon>
        <taxon>Myxococcota</taxon>
        <taxon>Polyangia</taxon>
        <taxon>Haliangiales</taxon>
        <taxon>Kofleriaceae</taxon>
        <taxon>Haliangium</taxon>
    </lineage>
</organism>
<dbReference type="AlphaFoldDB" id="D0LZL5"/>
<proteinExistence type="predicted"/>
<evidence type="ECO:0000313" key="2">
    <source>
        <dbReference type="EMBL" id="ACY17994.1"/>
    </source>
</evidence>
<accession>D0LZL5</accession>